<name>A0A919CD90_9ACTN</name>
<keyword evidence="3" id="KW-0560">Oxidoreductase</keyword>
<dbReference type="Proteomes" id="UP000638353">
    <property type="component" value="Unassembled WGS sequence"/>
</dbReference>
<keyword evidence="2" id="KW-0288">FMN</keyword>
<evidence type="ECO:0000256" key="3">
    <source>
        <dbReference type="ARBA" id="ARBA00023002"/>
    </source>
</evidence>
<dbReference type="PANTHER" id="PTHR42847:SF4">
    <property type="entry name" value="ALKANESULFONATE MONOOXYGENASE-RELATED"/>
    <property type="match status" value="1"/>
</dbReference>
<reference evidence="6" key="1">
    <citation type="journal article" date="2014" name="Int. J. Syst. Evol. Microbiol.">
        <title>Complete genome sequence of Corynebacterium casei LMG S-19264T (=DSM 44701T), isolated from a smear-ripened cheese.</title>
        <authorList>
            <consortium name="US DOE Joint Genome Institute (JGI-PGF)"/>
            <person name="Walter F."/>
            <person name="Albersmeier A."/>
            <person name="Kalinowski J."/>
            <person name="Ruckert C."/>
        </authorList>
    </citation>
    <scope>NUCLEOTIDE SEQUENCE</scope>
    <source>
        <strain evidence="6">JCM 4637</strain>
    </source>
</reference>
<sequence length="293" mass="32162">MVRPFRFSVNMVTLSDPGEWATRCRRAEEIGYDVIQVADHLGMPAPFPAMVAAAAVTERPRIGTFVLNAAFWNPALLAREVATVDNLTGGRLEVGIGAGYVREEHETAGIEYRSPGGRVDHLVRTVEELDRFLTDEAHLPKPSQRPRPPLLIAGGGDRVLKLAAERADVVAFAGGLQVKPGELRVLSADGLDERVALCRKFAAGRTAEPELNLLIQMVVITDDRRAALQDYFAFAPYLTEEEVLGLPVLAVGTVEQIADQFRAARERYGFSYFSILEPYMEAFAPVIAELRGT</sequence>
<evidence type="ECO:0000256" key="4">
    <source>
        <dbReference type="ARBA" id="ARBA00023033"/>
    </source>
</evidence>
<dbReference type="NCBIfam" id="TIGR03621">
    <property type="entry name" value="F420_MSMEG_2516"/>
    <property type="match status" value="1"/>
</dbReference>
<gene>
    <name evidence="6" type="ORF">GCM10010334_63780</name>
</gene>
<dbReference type="InterPro" id="IPR036661">
    <property type="entry name" value="Luciferase-like_sf"/>
</dbReference>
<dbReference type="SUPFAM" id="SSF51679">
    <property type="entry name" value="Bacterial luciferase-like"/>
    <property type="match status" value="1"/>
</dbReference>
<dbReference type="InterPro" id="IPR019923">
    <property type="entry name" value="Lucif-like_OxRdtase_MSMEG_2516"/>
</dbReference>
<accession>A0A919CD90</accession>
<comment type="caution">
    <text evidence="6">The sequence shown here is derived from an EMBL/GenBank/DDBJ whole genome shotgun (WGS) entry which is preliminary data.</text>
</comment>
<reference evidence="6" key="2">
    <citation type="submission" date="2020-09" db="EMBL/GenBank/DDBJ databases">
        <authorList>
            <person name="Sun Q."/>
            <person name="Ohkuma M."/>
        </authorList>
    </citation>
    <scope>NUCLEOTIDE SEQUENCE</scope>
    <source>
        <strain evidence="6">JCM 4637</strain>
    </source>
</reference>
<dbReference type="GO" id="GO:0046306">
    <property type="term" value="P:alkanesulfonate catabolic process"/>
    <property type="evidence" value="ECO:0007669"/>
    <property type="project" value="TreeGrafter"/>
</dbReference>
<evidence type="ECO:0000259" key="5">
    <source>
        <dbReference type="Pfam" id="PF00296"/>
    </source>
</evidence>
<evidence type="ECO:0000313" key="6">
    <source>
        <dbReference type="EMBL" id="GHD09448.1"/>
    </source>
</evidence>
<evidence type="ECO:0000256" key="2">
    <source>
        <dbReference type="ARBA" id="ARBA00022643"/>
    </source>
</evidence>
<dbReference type="AlphaFoldDB" id="A0A919CD90"/>
<dbReference type="RefSeq" id="WP_189826284.1">
    <property type="nucleotide sequence ID" value="NZ_BMVC01000015.1"/>
</dbReference>
<evidence type="ECO:0000313" key="7">
    <source>
        <dbReference type="Proteomes" id="UP000638353"/>
    </source>
</evidence>
<dbReference type="Pfam" id="PF00296">
    <property type="entry name" value="Bac_luciferase"/>
    <property type="match status" value="1"/>
</dbReference>
<evidence type="ECO:0000256" key="1">
    <source>
        <dbReference type="ARBA" id="ARBA00022630"/>
    </source>
</evidence>
<feature type="domain" description="Luciferase-like" evidence="5">
    <location>
        <begin position="5"/>
        <end position="235"/>
    </location>
</feature>
<dbReference type="EMBL" id="BMVC01000015">
    <property type="protein sequence ID" value="GHD09448.1"/>
    <property type="molecule type" value="Genomic_DNA"/>
</dbReference>
<protein>
    <submittedName>
        <fullName evidence="6">LLM class F420-dependent oxidoreductase</fullName>
    </submittedName>
</protein>
<organism evidence="6 7">
    <name type="scientific">Streptomyces finlayi</name>
    <dbReference type="NCBI Taxonomy" id="67296"/>
    <lineage>
        <taxon>Bacteria</taxon>
        <taxon>Bacillati</taxon>
        <taxon>Actinomycetota</taxon>
        <taxon>Actinomycetes</taxon>
        <taxon>Kitasatosporales</taxon>
        <taxon>Streptomycetaceae</taxon>
        <taxon>Streptomyces</taxon>
    </lineage>
</organism>
<dbReference type="InterPro" id="IPR050172">
    <property type="entry name" value="SsuD_RutA_monooxygenase"/>
</dbReference>
<dbReference type="InterPro" id="IPR011251">
    <property type="entry name" value="Luciferase-like_dom"/>
</dbReference>
<keyword evidence="4" id="KW-0503">Monooxygenase</keyword>
<dbReference type="Gene3D" id="3.20.20.30">
    <property type="entry name" value="Luciferase-like domain"/>
    <property type="match status" value="1"/>
</dbReference>
<dbReference type="GO" id="GO:0008726">
    <property type="term" value="F:alkanesulfonate monooxygenase activity"/>
    <property type="evidence" value="ECO:0007669"/>
    <property type="project" value="TreeGrafter"/>
</dbReference>
<dbReference type="PANTHER" id="PTHR42847">
    <property type="entry name" value="ALKANESULFONATE MONOOXYGENASE"/>
    <property type="match status" value="1"/>
</dbReference>
<keyword evidence="1" id="KW-0285">Flavoprotein</keyword>
<proteinExistence type="predicted"/>